<name>A0A6J2XE66_SITOR</name>
<feature type="repeat" description="WD" evidence="3">
    <location>
        <begin position="267"/>
        <end position="308"/>
    </location>
</feature>
<dbReference type="PROSITE" id="PS00678">
    <property type="entry name" value="WD_REPEATS_1"/>
    <property type="match status" value="1"/>
</dbReference>
<dbReference type="PANTHER" id="PTHR18763:SF0">
    <property type="entry name" value="WD REPEAT-CONTAINING PROTEIN 18"/>
    <property type="match status" value="1"/>
</dbReference>
<dbReference type="KEGG" id="soy:115877111"/>
<keyword evidence="4" id="KW-1185">Reference proteome</keyword>
<dbReference type="GeneID" id="115877111"/>
<dbReference type="FunCoup" id="A0A6J2XE66">
    <property type="interactions" value="1291"/>
</dbReference>
<dbReference type="Proteomes" id="UP000504635">
    <property type="component" value="Unplaced"/>
</dbReference>
<dbReference type="InterPro" id="IPR001680">
    <property type="entry name" value="WD40_rpt"/>
</dbReference>
<dbReference type="InParanoid" id="A0A6J2XE66"/>
<gene>
    <name evidence="5" type="primary">LOC115877111</name>
</gene>
<dbReference type="PROSITE" id="PS50294">
    <property type="entry name" value="WD_REPEATS_REGION"/>
    <property type="match status" value="1"/>
</dbReference>
<dbReference type="SMART" id="SM00320">
    <property type="entry name" value="WD40"/>
    <property type="match status" value="5"/>
</dbReference>
<keyword evidence="1 3" id="KW-0853">WD repeat</keyword>
<dbReference type="SUPFAM" id="SSF50998">
    <property type="entry name" value="Quinoprotein alcohol dehydrogenase-like"/>
    <property type="match status" value="1"/>
</dbReference>
<dbReference type="GO" id="GO:0005656">
    <property type="term" value="C:nuclear pre-replicative complex"/>
    <property type="evidence" value="ECO:0007669"/>
    <property type="project" value="TreeGrafter"/>
</dbReference>
<dbReference type="GO" id="GO:0006364">
    <property type="term" value="P:rRNA processing"/>
    <property type="evidence" value="ECO:0007669"/>
    <property type="project" value="TreeGrafter"/>
</dbReference>
<dbReference type="InterPro" id="IPR019775">
    <property type="entry name" value="WD40_repeat_CS"/>
</dbReference>
<dbReference type="PROSITE" id="PS50082">
    <property type="entry name" value="WD_REPEATS_2"/>
    <property type="match status" value="1"/>
</dbReference>
<dbReference type="AlphaFoldDB" id="A0A6J2XE66"/>
<dbReference type="InterPro" id="IPR011047">
    <property type="entry name" value="Quinoprotein_ADH-like_sf"/>
</dbReference>
<dbReference type="RefSeq" id="XP_030749074.1">
    <property type="nucleotide sequence ID" value="XM_030893214.1"/>
</dbReference>
<accession>A0A6J2XE66</accession>
<reference evidence="5" key="1">
    <citation type="submission" date="2025-08" db="UniProtKB">
        <authorList>
            <consortium name="RefSeq"/>
        </authorList>
    </citation>
    <scope>IDENTIFICATION</scope>
    <source>
        <tissue evidence="5">Gonads</tissue>
    </source>
</reference>
<sequence>MVVEDILLTSSQTAQQYSACLWDYNTKNVLKFYKNGGVVSPKALEVVGQSYILSSEATKPLLHVWPLNSQEIDKSIKLILPGPATCLAVCPRNTYLAVAIDTRLYIWLIASGKLLSVQQRHYQPITCLKFSSDSVYVVVSGEDGILVVYFLADLIAIHNNLFSGQVEPKYTKNDHTMPIRDVHIGVFGRHSRVATCSVDQTGCLYNLSTGELLLRLVFTESLTSIVFDSPCWKLYIGTNKGLIKYYNLKNPARNLTHHVEKTIENEFMGHKEKIVALALNSKNTVLASGSQDNFVYTWDILSRQILQTIEHKAPITNLRFLPKYSNFFEQVLKPEIIFKPLQRSLNLDSEEWTVSNVQTEDIEFSDDETCVEKETSRKRLEEENIRLRIINSQLYRAALNISKKYNNVNETQ</sequence>
<protein>
    <submittedName>
        <fullName evidence="5">WD repeat-containing protein 18</fullName>
    </submittedName>
</protein>
<dbReference type="GO" id="GO:0006261">
    <property type="term" value="P:DNA-templated DNA replication"/>
    <property type="evidence" value="ECO:0007669"/>
    <property type="project" value="TreeGrafter"/>
</dbReference>
<dbReference type="GO" id="GO:0120330">
    <property type="term" value="C:rixosome complex"/>
    <property type="evidence" value="ECO:0007669"/>
    <property type="project" value="TreeGrafter"/>
</dbReference>
<evidence type="ECO:0000256" key="3">
    <source>
        <dbReference type="PROSITE-ProRule" id="PRU00221"/>
    </source>
</evidence>
<proteinExistence type="predicted"/>
<dbReference type="InterPro" id="IPR015943">
    <property type="entry name" value="WD40/YVTN_repeat-like_dom_sf"/>
</dbReference>
<evidence type="ECO:0000256" key="1">
    <source>
        <dbReference type="ARBA" id="ARBA00022574"/>
    </source>
</evidence>
<dbReference type="Pfam" id="PF00400">
    <property type="entry name" value="WD40"/>
    <property type="match status" value="2"/>
</dbReference>
<evidence type="ECO:0000313" key="4">
    <source>
        <dbReference type="Proteomes" id="UP000504635"/>
    </source>
</evidence>
<evidence type="ECO:0000313" key="5">
    <source>
        <dbReference type="RefSeq" id="XP_030749074.1"/>
    </source>
</evidence>
<organism evidence="4 5">
    <name type="scientific">Sitophilus oryzae</name>
    <name type="common">Rice weevil</name>
    <name type="synonym">Curculio oryzae</name>
    <dbReference type="NCBI Taxonomy" id="7048"/>
    <lineage>
        <taxon>Eukaryota</taxon>
        <taxon>Metazoa</taxon>
        <taxon>Ecdysozoa</taxon>
        <taxon>Arthropoda</taxon>
        <taxon>Hexapoda</taxon>
        <taxon>Insecta</taxon>
        <taxon>Pterygota</taxon>
        <taxon>Neoptera</taxon>
        <taxon>Endopterygota</taxon>
        <taxon>Coleoptera</taxon>
        <taxon>Polyphaga</taxon>
        <taxon>Cucujiformia</taxon>
        <taxon>Curculionidae</taxon>
        <taxon>Dryophthorinae</taxon>
        <taxon>Sitophilus</taxon>
    </lineage>
</organism>
<dbReference type="PANTHER" id="PTHR18763">
    <property type="entry name" value="WD-REPEAT PROTEIN 18"/>
    <property type="match status" value="1"/>
</dbReference>
<evidence type="ECO:0000256" key="2">
    <source>
        <dbReference type="ARBA" id="ARBA00022737"/>
    </source>
</evidence>
<dbReference type="OrthoDB" id="756370at2759"/>
<dbReference type="InterPro" id="IPR045227">
    <property type="entry name" value="WDR18/Ipi3/RID3"/>
</dbReference>
<keyword evidence="2" id="KW-0677">Repeat</keyword>
<dbReference type="Gene3D" id="2.130.10.10">
    <property type="entry name" value="YVTN repeat-like/Quinoprotein amine dehydrogenase"/>
    <property type="match status" value="2"/>
</dbReference>